<reference evidence="2" key="3">
    <citation type="submission" date="2024-09" db="EMBL/GenBank/DDBJ databases">
        <authorList>
            <person name="Sun Q."/>
            <person name="Mori K."/>
        </authorList>
    </citation>
    <scope>NUCLEOTIDE SEQUENCE</scope>
    <source>
        <strain evidence="2">NBRC 109054</strain>
    </source>
</reference>
<keyword evidence="2" id="KW-0540">Nuclease</keyword>
<dbReference type="InterPro" id="IPR002711">
    <property type="entry name" value="HNH"/>
</dbReference>
<evidence type="ECO:0000313" key="2">
    <source>
        <dbReference type="EMBL" id="MFC6762818.1"/>
    </source>
</evidence>
<accession>A0ABW2BDG0</accession>
<sequence>MWDQRLAVETHPQTEGKHPSKALLCTAEHLNPRSEGGGNGADNIVAACWFCNTTRHRRKRPQSPQQFKTHVMKRMRQGRWLRATVQQHLL</sequence>
<dbReference type="Gene3D" id="1.10.30.50">
    <property type="match status" value="1"/>
</dbReference>
<dbReference type="Proteomes" id="UP001596353">
    <property type="component" value="Unassembled WGS sequence"/>
</dbReference>
<keyword evidence="2" id="KW-0255">Endonuclease</keyword>
<evidence type="ECO:0000259" key="1">
    <source>
        <dbReference type="Pfam" id="PF01844"/>
    </source>
</evidence>
<reference evidence="2" key="1">
    <citation type="journal article" date="2014" name="Int. J. Syst. Evol. Microbiol.">
        <title>Complete genome of a new Firmicutes species belonging to the dominant human colonic microbiota ('Ruminococcus bicirculans') reveals two chromosomes and a selective capacity to utilize plant glucans.</title>
        <authorList>
            <consortium name="NISC Comparative Sequencing Program"/>
            <person name="Wegmann U."/>
            <person name="Louis P."/>
            <person name="Goesmann A."/>
            <person name="Henrissat B."/>
            <person name="Duncan S.H."/>
            <person name="Flint H.J."/>
        </authorList>
    </citation>
    <scope>NUCLEOTIDE SEQUENCE</scope>
    <source>
        <strain evidence="2">NBRC 109054</strain>
    </source>
</reference>
<keyword evidence="4" id="KW-1185">Reference proteome</keyword>
<dbReference type="CDD" id="cd00085">
    <property type="entry name" value="HNHc"/>
    <property type="match status" value="1"/>
</dbReference>
<protein>
    <submittedName>
        <fullName evidence="2">HNH endonuclease</fullName>
    </submittedName>
</protein>
<feature type="domain" description="HNH" evidence="1">
    <location>
        <begin position="24"/>
        <end position="58"/>
    </location>
</feature>
<keyword evidence="2" id="KW-0378">Hydrolase</keyword>
<reference evidence="4" key="2">
    <citation type="journal article" date="2019" name="Int. J. Syst. Evol. Microbiol.">
        <title>The Global Catalogue of Microorganisms (GCM) 10K type strain sequencing project: providing services to taxonomists for standard genome sequencing and annotation.</title>
        <authorList>
            <consortium name="The Broad Institute Genomics Platform"/>
            <consortium name="The Broad Institute Genome Sequencing Center for Infectious Disease"/>
            <person name="Wu L."/>
            <person name="Ma J."/>
        </authorList>
    </citation>
    <scope>NUCLEOTIDE SEQUENCE [LARGE SCALE GENOMIC DNA]</scope>
    <source>
        <strain evidence="4">CCUG 66188</strain>
    </source>
</reference>
<organism evidence="2 4">
    <name type="scientific">Sulfitobacter porphyrae</name>
    <dbReference type="NCBI Taxonomy" id="1246864"/>
    <lineage>
        <taxon>Bacteria</taxon>
        <taxon>Pseudomonadati</taxon>
        <taxon>Pseudomonadota</taxon>
        <taxon>Alphaproteobacteria</taxon>
        <taxon>Rhodobacterales</taxon>
        <taxon>Roseobacteraceae</taxon>
        <taxon>Sulfitobacter</taxon>
    </lineage>
</organism>
<name>A0ABW2BDG0_9RHOB</name>
<evidence type="ECO:0000313" key="3">
    <source>
        <dbReference type="EMBL" id="MFC6762927.1"/>
    </source>
</evidence>
<dbReference type="EMBL" id="JBHSWG010000006">
    <property type="protein sequence ID" value="MFC6762818.1"/>
    <property type="molecule type" value="Genomic_DNA"/>
</dbReference>
<gene>
    <name evidence="2" type="ORF">ACFQFQ_29715</name>
    <name evidence="3" type="ORF">ACFQFQ_30375</name>
</gene>
<proteinExistence type="predicted"/>
<evidence type="ECO:0000313" key="4">
    <source>
        <dbReference type="Proteomes" id="UP001596353"/>
    </source>
</evidence>
<dbReference type="Pfam" id="PF01844">
    <property type="entry name" value="HNH"/>
    <property type="match status" value="1"/>
</dbReference>
<dbReference type="InterPro" id="IPR003615">
    <property type="entry name" value="HNH_nuc"/>
</dbReference>
<dbReference type="GO" id="GO:0004519">
    <property type="term" value="F:endonuclease activity"/>
    <property type="evidence" value="ECO:0007669"/>
    <property type="project" value="UniProtKB-KW"/>
</dbReference>
<dbReference type="EMBL" id="JBHSWG010000006">
    <property type="protein sequence ID" value="MFC6762927.1"/>
    <property type="molecule type" value="Genomic_DNA"/>
</dbReference>
<comment type="caution">
    <text evidence="2">The sequence shown here is derived from an EMBL/GenBank/DDBJ whole genome shotgun (WGS) entry which is preliminary data.</text>
</comment>